<protein>
    <submittedName>
        <fullName evidence="1">Uncharacterized protein</fullName>
    </submittedName>
</protein>
<proteinExistence type="predicted"/>
<name>A0A845GUS0_9BURK</name>
<gene>
    <name evidence="1" type="ORF">GTP90_21365</name>
</gene>
<evidence type="ECO:0000313" key="1">
    <source>
        <dbReference type="EMBL" id="MYM96417.1"/>
    </source>
</evidence>
<dbReference type="EMBL" id="WWCX01000045">
    <property type="protein sequence ID" value="MYM96417.1"/>
    <property type="molecule type" value="Genomic_DNA"/>
</dbReference>
<comment type="caution">
    <text evidence="1">The sequence shown here is derived from an EMBL/GenBank/DDBJ whole genome shotgun (WGS) entry which is preliminary data.</text>
</comment>
<dbReference type="RefSeq" id="WP_161085438.1">
    <property type="nucleotide sequence ID" value="NZ_WWCX01000045.1"/>
</dbReference>
<organism evidence="1 2">
    <name type="scientific">Duganella vulcania</name>
    <dbReference type="NCBI Taxonomy" id="2692166"/>
    <lineage>
        <taxon>Bacteria</taxon>
        <taxon>Pseudomonadati</taxon>
        <taxon>Pseudomonadota</taxon>
        <taxon>Betaproteobacteria</taxon>
        <taxon>Burkholderiales</taxon>
        <taxon>Oxalobacteraceae</taxon>
        <taxon>Telluria group</taxon>
        <taxon>Duganella</taxon>
    </lineage>
</organism>
<dbReference type="Proteomes" id="UP000447355">
    <property type="component" value="Unassembled WGS sequence"/>
</dbReference>
<dbReference type="AlphaFoldDB" id="A0A845GUS0"/>
<sequence>MLDFCNSFKHIARYLDYLASTDGRIAGFFGTSMKLRINRLAVLVAGAALSMAAHGADKPHNVILFVPDGLRSQMVRPKRRRPWRN</sequence>
<reference evidence="1" key="1">
    <citation type="submission" date="2019-12" db="EMBL/GenBank/DDBJ databases">
        <title>Novel species isolated from a subtropical stream in China.</title>
        <authorList>
            <person name="Lu H."/>
        </authorList>
    </citation>
    <scope>NUCLEOTIDE SEQUENCE [LARGE SCALE GENOMIC DNA]</scope>
    <source>
        <strain evidence="1">FT81W</strain>
    </source>
</reference>
<evidence type="ECO:0000313" key="2">
    <source>
        <dbReference type="Proteomes" id="UP000447355"/>
    </source>
</evidence>
<accession>A0A845GUS0</accession>